<keyword evidence="1" id="KW-0175">Coiled coil</keyword>
<dbReference type="Proteomes" id="UP000236291">
    <property type="component" value="Unassembled WGS sequence"/>
</dbReference>
<sequence length="148" mass="16842">MLLWLKEKLLAVERSLEDDQKEAKELTDKNKELTKRVWSLESAVEEHETPATLKEKLVTIEKDIYFLGIEVAQSSSGIAINQRKYALDILSETGMLDCLPIDTPMDPNVKLLPSQGEPLKDPGRYRRLVGRLNYLTVTRLDITFAVSI</sequence>
<dbReference type="EMBL" id="ASHM01086624">
    <property type="protein sequence ID" value="PNX62010.1"/>
    <property type="molecule type" value="Genomic_DNA"/>
</dbReference>
<evidence type="ECO:0000256" key="1">
    <source>
        <dbReference type="SAM" id="Coils"/>
    </source>
</evidence>
<evidence type="ECO:0000313" key="3">
    <source>
        <dbReference type="Proteomes" id="UP000236291"/>
    </source>
</evidence>
<reference evidence="2 3" key="1">
    <citation type="journal article" date="2014" name="Am. J. Bot.">
        <title>Genome assembly and annotation for red clover (Trifolium pratense; Fabaceae).</title>
        <authorList>
            <person name="Istvanek J."/>
            <person name="Jaros M."/>
            <person name="Krenek A."/>
            <person name="Repkova J."/>
        </authorList>
    </citation>
    <scope>NUCLEOTIDE SEQUENCE [LARGE SCALE GENOMIC DNA]</scope>
    <source>
        <strain evidence="3">cv. Tatra</strain>
        <tissue evidence="2">Young leaves</tissue>
    </source>
</reference>
<feature type="non-terminal residue" evidence="2">
    <location>
        <position position="148"/>
    </location>
</feature>
<evidence type="ECO:0000313" key="2">
    <source>
        <dbReference type="EMBL" id="PNX62010.1"/>
    </source>
</evidence>
<dbReference type="PANTHER" id="PTHR11439:SF484">
    <property type="entry name" value="REVERSE TRANSCRIPTASE TY1_COPIA-TYPE DOMAIN-CONTAINING PROTEIN"/>
    <property type="match status" value="1"/>
</dbReference>
<dbReference type="AlphaFoldDB" id="A0A2K3K6U3"/>
<proteinExistence type="predicted"/>
<comment type="caution">
    <text evidence="2">The sequence shown here is derived from an EMBL/GenBank/DDBJ whole genome shotgun (WGS) entry which is preliminary data.</text>
</comment>
<accession>A0A2K3K6U3</accession>
<gene>
    <name evidence="2" type="ORF">L195_g052754</name>
</gene>
<name>A0A2K3K6U3_TRIPR</name>
<dbReference type="PANTHER" id="PTHR11439">
    <property type="entry name" value="GAG-POL-RELATED RETROTRANSPOSON"/>
    <property type="match status" value="1"/>
</dbReference>
<organism evidence="2 3">
    <name type="scientific">Trifolium pratense</name>
    <name type="common">Red clover</name>
    <dbReference type="NCBI Taxonomy" id="57577"/>
    <lineage>
        <taxon>Eukaryota</taxon>
        <taxon>Viridiplantae</taxon>
        <taxon>Streptophyta</taxon>
        <taxon>Embryophyta</taxon>
        <taxon>Tracheophyta</taxon>
        <taxon>Spermatophyta</taxon>
        <taxon>Magnoliopsida</taxon>
        <taxon>eudicotyledons</taxon>
        <taxon>Gunneridae</taxon>
        <taxon>Pentapetalae</taxon>
        <taxon>rosids</taxon>
        <taxon>fabids</taxon>
        <taxon>Fabales</taxon>
        <taxon>Fabaceae</taxon>
        <taxon>Papilionoideae</taxon>
        <taxon>50 kb inversion clade</taxon>
        <taxon>NPAAA clade</taxon>
        <taxon>Hologalegina</taxon>
        <taxon>IRL clade</taxon>
        <taxon>Trifolieae</taxon>
        <taxon>Trifolium</taxon>
    </lineage>
</organism>
<protein>
    <submittedName>
        <fullName evidence="2">Putative copia-type protein</fullName>
    </submittedName>
</protein>
<reference evidence="2 3" key="2">
    <citation type="journal article" date="2017" name="Front. Plant Sci.">
        <title>Gene Classification and Mining of Molecular Markers Useful in Red Clover (Trifolium pratense) Breeding.</title>
        <authorList>
            <person name="Istvanek J."/>
            <person name="Dluhosova J."/>
            <person name="Dluhos P."/>
            <person name="Patkova L."/>
            <person name="Nedelnik J."/>
            <person name="Repkova J."/>
        </authorList>
    </citation>
    <scope>NUCLEOTIDE SEQUENCE [LARGE SCALE GENOMIC DNA]</scope>
    <source>
        <strain evidence="3">cv. Tatra</strain>
        <tissue evidence="2">Young leaves</tissue>
    </source>
</reference>
<feature type="coiled-coil region" evidence="1">
    <location>
        <begin position="9"/>
        <end position="43"/>
    </location>
</feature>